<gene>
    <name evidence="1" type="ORF">EJ03DRAFT_154842</name>
</gene>
<reference evidence="1" key="1">
    <citation type="journal article" date="2020" name="Stud. Mycol.">
        <title>101 Dothideomycetes genomes: a test case for predicting lifestyles and emergence of pathogens.</title>
        <authorList>
            <person name="Haridas S."/>
            <person name="Albert R."/>
            <person name="Binder M."/>
            <person name="Bloem J."/>
            <person name="Labutti K."/>
            <person name="Salamov A."/>
            <person name="Andreopoulos B."/>
            <person name="Baker S."/>
            <person name="Barry K."/>
            <person name="Bills G."/>
            <person name="Bluhm B."/>
            <person name="Cannon C."/>
            <person name="Castanera R."/>
            <person name="Culley D."/>
            <person name="Daum C."/>
            <person name="Ezra D."/>
            <person name="Gonzalez J."/>
            <person name="Henrissat B."/>
            <person name="Kuo A."/>
            <person name="Liang C."/>
            <person name="Lipzen A."/>
            <person name="Lutzoni F."/>
            <person name="Magnuson J."/>
            <person name="Mondo S."/>
            <person name="Nolan M."/>
            <person name="Ohm R."/>
            <person name="Pangilinan J."/>
            <person name="Park H.-J."/>
            <person name="Ramirez L."/>
            <person name="Alfaro M."/>
            <person name="Sun H."/>
            <person name="Tritt A."/>
            <person name="Yoshinaga Y."/>
            <person name="Zwiers L.-H."/>
            <person name="Turgeon B."/>
            <person name="Goodwin S."/>
            <person name="Spatafora J."/>
            <person name="Crous P."/>
            <person name="Grigoriev I."/>
        </authorList>
    </citation>
    <scope>NUCLEOTIDE SEQUENCE</scope>
    <source>
        <strain evidence="1">CBS 116005</strain>
    </source>
</reference>
<organism evidence="1 2">
    <name type="scientific">Teratosphaeria nubilosa</name>
    <dbReference type="NCBI Taxonomy" id="161662"/>
    <lineage>
        <taxon>Eukaryota</taxon>
        <taxon>Fungi</taxon>
        <taxon>Dikarya</taxon>
        <taxon>Ascomycota</taxon>
        <taxon>Pezizomycotina</taxon>
        <taxon>Dothideomycetes</taxon>
        <taxon>Dothideomycetidae</taxon>
        <taxon>Mycosphaerellales</taxon>
        <taxon>Teratosphaeriaceae</taxon>
        <taxon>Teratosphaeria</taxon>
    </lineage>
</organism>
<name>A0A6G1LJR0_9PEZI</name>
<evidence type="ECO:0000313" key="2">
    <source>
        <dbReference type="Proteomes" id="UP000799436"/>
    </source>
</evidence>
<sequence>MPRYTGYINAVALFPGRCSLFRTTPPATTPLTTNSRPSNMHFSELVALALLCVSGATACDRYRTCKCWDTWDIPTWDNELTEKTCPFAGGYVEAGSGCVSTLVNGFDSCNFAKNCNNQAGLGFDGKSFTHKCEEPL</sequence>
<dbReference type="OrthoDB" id="10388627at2759"/>
<evidence type="ECO:0000313" key="1">
    <source>
        <dbReference type="EMBL" id="KAF2773137.1"/>
    </source>
</evidence>
<proteinExistence type="predicted"/>
<keyword evidence="2" id="KW-1185">Reference proteome</keyword>
<dbReference type="Proteomes" id="UP000799436">
    <property type="component" value="Unassembled WGS sequence"/>
</dbReference>
<protein>
    <submittedName>
        <fullName evidence="1">Uncharacterized protein</fullName>
    </submittedName>
</protein>
<dbReference type="EMBL" id="ML995812">
    <property type="protein sequence ID" value="KAF2773137.1"/>
    <property type="molecule type" value="Genomic_DNA"/>
</dbReference>
<accession>A0A6G1LJR0</accession>
<dbReference type="AlphaFoldDB" id="A0A6G1LJR0"/>